<proteinExistence type="predicted"/>
<sequence>MAPTPGLAEIAEIAEIADATSALTRSVLTLCAVDDRFRTLIGLADRTQSPGSPAGTSSPPGSVNSSPPPGTWPSRIGPLATVDTEGRADDGTRAAASPS</sequence>
<dbReference type="EMBL" id="CP049838">
    <property type="protein sequence ID" value="QJT04680.1"/>
    <property type="molecule type" value="Genomic_DNA"/>
</dbReference>
<accession>A0A6M4WVY0</accession>
<feature type="compositionally biased region" description="Low complexity" evidence="1">
    <location>
        <begin position="49"/>
        <end position="65"/>
    </location>
</feature>
<organism evidence="2 3">
    <name type="scientific">Streptomyces asoensis</name>
    <dbReference type="NCBI Taxonomy" id="249586"/>
    <lineage>
        <taxon>Bacteria</taxon>
        <taxon>Bacillati</taxon>
        <taxon>Actinomycetota</taxon>
        <taxon>Actinomycetes</taxon>
        <taxon>Kitasatosporales</taxon>
        <taxon>Streptomycetaceae</taxon>
        <taxon>Streptomyces</taxon>
    </lineage>
</organism>
<feature type="region of interest" description="Disordered" evidence="1">
    <location>
        <begin position="43"/>
        <end position="99"/>
    </location>
</feature>
<dbReference type="Proteomes" id="UP000502665">
    <property type="component" value="Chromosome"/>
</dbReference>
<protein>
    <submittedName>
        <fullName evidence="2">Uncharacterized protein</fullName>
    </submittedName>
</protein>
<gene>
    <name evidence="2" type="ORF">G9272_33900</name>
</gene>
<evidence type="ECO:0000256" key="1">
    <source>
        <dbReference type="SAM" id="MobiDB-lite"/>
    </source>
</evidence>
<dbReference type="RefSeq" id="WP_171400008.1">
    <property type="nucleotide sequence ID" value="NZ_CP049838.1"/>
</dbReference>
<name>A0A6M4WVY0_9ACTN</name>
<keyword evidence="3" id="KW-1185">Reference proteome</keyword>
<evidence type="ECO:0000313" key="3">
    <source>
        <dbReference type="Proteomes" id="UP000502665"/>
    </source>
</evidence>
<evidence type="ECO:0000313" key="2">
    <source>
        <dbReference type="EMBL" id="QJT04680.1"/>
    </source>
</evidence>
<dbReference type="AlphaFoldDB" id="A0A6M4WVY0"/>
<reference evidence="2" key="1">
    <citation type="submission" date="2020-03" db="EMBL/GenBank/DDBJ databases">
        <title>Molecular networking-based the target discovery of potent antiproliferative macrolactams: 5/6/7/16 polycyclic ansamycins and glycosylated trienomycin from Streptomyces cacaoi subsp. asoensis.</title>
        <authorList>
            <person name="Liu L.-L."/>
        </authorList>
    </citation>
    <scope>NUCLEOTIDE SEQUENCE [LARGE SCALE GENOMIC DNA]</scope>
    <source>
        <strain evidence="2">H2S5</strain>
    </source>
</reference>